<dbReference type="EMBL" id="JYDO01000039">
    <property type="protein sequence ID" value="KRZ75356.1"/>
    <property type="molecule type" value="Genomic_DNA"/>
</dbReference>
<gene>
    <name evidence="1" type="ORF">T10_5836</name>
</gene>
<evidence type="ECO:0000313" key="2">
    <source>
        <dbReference type="Proteomes" id="UP000054843"/>
    </source>
</evidence>
<dbReference type="Proteomes" id="UP000054843">
    <property type="component" value="Unassembled WGS sequence"/>
</dbReference>
<sequence length="48" mass="5383">MVHMLHGGSAVTPNLLQCADESYRQVGKIERVLVTARRTAKLPYLDDE</sequence>
<organism evidence="1 2">
    <name type="scientific">Trichinella papuae</name>
    <dbReference type="NCBI Taxonomy" id="268474"/>
    <lineage>
        <taxon>Eukaryota</taxon>
        <taxon>Metazoa</taxon>
        <taxon>Ecdysozoa</taxon>
        <taxon>Nematoda</taxon>
        <taxon>Enoplea</taxon>
        <taxon>Dorylaimia</taxon>
        <taxon>Trichinellida</taxon>
        <taxon>Trichinellidae</taxon>
        <taxon>Trichinella</taxon>
    </lineage>
</organism>
<protein>
    <submittedName>
        <fullName evidence="1">Uncharacterized protein</fullName>
    </submittedName>
</protein>
<dbReference type="AlphaFoldDB" id="A0A0V1MUR0"/>
<keyword evidence="2" id="KW-1185">Reference proteome</keyword>
<name>A0A0V1MUR0_9BILA</name>
<reference evidence="1 2" key="1">
    <citation type="submission" date="2015-01" db="EMBL/GenBank/DDBJ databases">
        <title>Evolution of Trichinella species and genotypes.</title>
        <authorList>
            <person name="Korhonen P.K."/>
            <person name="Edoardo P."/>
            <person name="Giuseppe L.R."/>
            <person name="Gasser R.B."/>
        </authorList>
    </citation>
    <scope>NUCLEOTIDE SEQUENCE [LARGE SCALE GENOMIC DNA]</scope>
    <source>
        <strain evidence="1">ISS1980</strain>
    </source>
</reference>
<evidence type="ECO:0000313" key="1">
    <source>
        <dbReference type="EMBL" id="KRZ75356.1"/>
    </source>
</evidence>
<comment type="caution">
    <text evidence="1">The sequence shown here is derived from an EMBL/GenBank/DDBJ whole genome shotgun (WGS) entry which is preliminary data.</text>
</comment>
<proteinExistence type="predicted"/>
<accession>A0A0V1MUR0</accession>